<evidence type="ECO:0000313" key="2">
    <source>
        <dbReference type="EMBL" id="SDH86682.1"/>
    </source>
</evidence>
<dbReference type="Proteomes" id="UP000198606">
    <property type="component" value="Unassembled WGS sequence"/>
</dbReference>
<sequence length="257" mass="27486">MSKGRSRLHPKLQCRRWEHRMNKAEKGFGLVEVMIAVTLGIVVVLGITQIFASAKQSYLTQDASSRLQEDARYVLSRMVQDIRMAGMFGCLPVSALANPQDDFAFPIQWNESEKKLSLVTASVADGLAGSSSSTWTITTDCLTAGTVHDGSANPGAGELAFPIRKLAYEYDADSDTLFVASGSSQAQPLVSGVSDFSVSFGLAPNAGDTYVTGTYTGTVSDAALIRSVRLSLTMTDADGRASNQTYTVVAALRNRLP</sequence>
<dbReference type="STRING" id="29435.SAMN05216588_10887"/>
<name>A0A1G8FWZ9_9GAMM</name>
<gene>
    <name evidence="2" type="ORF">SAMN05216588_10887</name>
</gene>
<proteinExistence type="predicted"/>
<keyword evidence="1" id="KW-1133">Transmembrane helix</keyword>
<protein>
    <submittedName>
        <fullName evidence="2">Type IV pilus assembly protein PilW</fullName>
    </submittedName>
</protein>
<dbReference type="EMBL" id="FNDG01000008">
    <property type="protein sequence ID" value="SDH86682.1"/>
    <property type="molecule type" value="Genomic_DNA"/>
</dbReference>
<evidence type="ECO:0000256" key="1">
    <source>
        <dbReference type="SAM" id="Phobius"/>
    </source>
</evidence>
<evidence type="ECO:0000313" key="3">
    <source>
        <dbReference type="Proteomes" id="UP000198606"/>
    </source>
</evidence>
<feature type="transmembrane region" description="Helical" evidence="1">
    <location>
        <begin position="30"/>
        <end position="52"/>
    </location>
</feature>
<accession>A0A1G8FWZ9</accession>
<dbReference type="AlphaFoldDB" id="A0A1G8FWZ9"/>
<dbReference type="Pfam" id="PF07963">
    <property type="entry name" value="N_methyl"/>
    <property type="match status" value="1"/>
</dbReference>
<organism evidence="2 3">
    <name type="scientific">Phytopseudomonas flavescens</name>
    <dbReference type="NCBI Taxonomy" id="29435"/>
    <lineage>
        <taxon>Bacteria</taxon>
        <taxon>Pseudomonadati</taxon>
        <taxon>Pseudomonadota</taxon>
        <taxon>Gammaproteobacteria</taxon>
        <taxon>Pseudomonadales</taxon>
        <taxon>Pseudomonadaceae</taxon>
        <taxon>Phytopseudomonas</taxon>
    </lineage>
</organism>
<keyword evidence="1" id="KW-0472">Membrane</keyword>
<keyword evidence="1" id="KW-0812">Transmembrane</keyword>
<reference evidence="2 3" key="1">
    <citation type="submission" date="2016-10" db="EMBL/GenBank/DDBJ databases">
        <authorList>
            <person name="de Groot N.N."/>
        </authorList>
    </citation>
    <scope>NUCLEOTIDE SEQUENCE [LARGE SCALE GENOMIC DNA]</scope>
    <source>
        <strain evidence="2 3">LMG 18387</strain>
    </source>
</reference>
<dbReference type="InterPro" id="IPR012902">
    <property type="entry name" value="N_methyl_site"/>
</dbReference>